<comment type="function">
    <text evidence="1">May be involved in transcriptional regulation.</text>
</comment>
<dbReference type="Pfam" id="PF00096">
    <property type="entry name" value="zf-C2H2"/>
    <property type="match status" value="7"/>
</dbReference>
<dbReference type="GO" id="GO:0003677">
    <property type="term" value="F:DNA binding"/>
    <property type="evidence" value="ECO:0007669"/>
    <property type="project" value="UniProtKB-KW"/>
</dbReference>
<gene>
    <name evidence="15" type="ORF">GDO81_026440</name>
</gene>
<feature type="domain" description="C2H2-type" evidence="14">
    <location>
        <begin position="281"/>
        <end position="308"/>
    </location>
</feature>
<feature type="domain" description="C2H2-type" evidence="14">
    <location>
        <begin position="225"/>
        <end position="252"/>
    </location>
</feature>
<feature type="domain" description="C2H2-type" evidence="14">
    <location>
        <begin position="381"/>
        <end position="408"/>
    </location>
</feature>
<accession>A0AAV6ZMR7</accession>
<evidence type="ECO:0000256" key="13">
    <source>
        <dbReference type="SAM" id="MobiDB-lite"/>
    </source>
</evidence>
<dbReference type="InterPro" id="IPR036236">
    <property type="entry name" value="Znf_C2H2_sf"/>
</dbReference>
<dbReference type="PANTHER" id="PTHR24394:SF48">
    <property type="entry name" value="ZINC FINGER PROTEIN 771"/>
    <property type="match status" value="1"/>
</dbReference>
<evidence type="ECO:0000256" key="5">
    <source>
        <dbReference type="ARBA" id="ARBA00022737"/>
    </source>
</evidence>
<keyword evidence="10" id="KW-0804">Transcription</keyword>
<evidence type="ECO:0000256" key="11">
    <source>
        <dbReference type="ARBA" id="ARBA00023242"/>
    </source>
</evidence>
<name>A0AAV6ZMR7_ENGPU</name>
<comment type="subcellular location">
    <subcellularLocation>
        <location evidence="2">Nucleus</location>
    </subcellularLocation>
</comment>
<dbReference type="PANTHER" id="PTHR24394">
    <property type="entry name" value="ZINC FINGER PROTEIN"/>
    <property type="match status" value="1"/>
</dbReference>
<dbReference type="Proteomes" id="UP000824782">
    <property type="component" value="Unassembled WGS sequence"/>
</dbReference>
<keyword evidence="6 12" id="KW-0863">Zinc-finger</keyword>
<dbReference type="FunFam" id="3.30.160.60:FF:000358">
    <property type="entry name" value="zinc finger protein 24"/>
    <property type="match status" value="1"/>
</dbReference>
<keyword evidence="11" id="KW-0539">Nucleus</keyword>
<dbReference type="SUPFAM" id="SSF57667">
    <property type="entry name" value="beta-beta-alpha zinc fingers"/>
    <property type="match status" value="5"/>
</dbReference>
<dbReference type="EMBL" id="WNYA01000060">
    <property type="protein sequence ID" value="KAG8550346.1"/>
    <property type="molecule type" value="Genomic_DNA"/>
</dbReference>
<comment type="caution">
    <text evidence="15">The sequence shown here is derived from an EMBL/GenBank/DDBJ whole genome shotgun (WGS) entry which is preliminary data.</text>
</comment>
<dbReference type="FunFam" id="3.30.160.60:FF:000342">
    <property type="entry name" value="zinc finger protein 394"/>
    <property type="match status" value="1"/>
</dbReference>
<feature type="region of interest" description="Disordered" evidence="13">
    <location>
        <begin position="1"/>
        <end position="35"/>
    </location>
</feature>
<dbReference type="GO" id="GO:0005634">
    <property type="term" value="C:nucleus"/>
    <property type="evidence" value="ECO:0007669"/>
    <property type="project" value="UniProtKB-SubCell"/>
</dbReference>
<dbReference type="GO" id="GO:0000981">
    <property type="term" value="F:DNA-binding transcription factor activity, RNA polymerase II-specific"/>
    <property type="evidence" value="ECO:0007669"/>
    <property type="project" value="TreeGrafter"/>
</dbReference>
<dbReference type="AlphaFoldDB" id="A0AAV6ZMR7"/>
<protein>
    <recommendedName>
        <fullName evidence="14">C2H2-type domain-containing protein</fullName>
    </recommendedName>
</protein>
<dbReference type="FunFam" id="3.30.160.60:FF:000446">
    <property type="entry name" value="Zinc finger protein"/>
    <property type="match status" value="1"/>
</dbReference>
<evidence type="ECO:0000313" key="15">
    <source>
        <dbReference type="EMBL" id="KAG8550346.1"/>
    </source>
</evidence>
<feature type="domain" description="C2H2-type" evidence="14">
    <location>
        <begin position="337"/>
        <end position="364"/>
    </location>
</feature>
<feature type="region of interest" description="Disordered" evidence="13">
    <location>
        <begin position="134"/>
        <end position="171"/>
    </location>
</feature>
<dbReference type="InterPro" id="IPR013087">
    <property type="entry name" value="Znf_C2H2_type"/>
</dbReference>
<evidence type="ECO:0000313" key="16">
    <source>
        <dbReference type="Proteomes" id="UP000824782"/>
    </source>
</evidence>
<evidence type="ECO:0000256" key="4">
    <source>
        <dbReference type="ARBA" id="ARBA00022723"/>
    </source>
</evidence>
<dbReference type="PROSITE" id="PS00028">
    <property type="entry name" value="ZINC_FINGER_C2H2_1"/>
    <property type="match status" value="8"/>
</dbReference>
<keyword evidence="8" id="KW-0805">Transcription regulation</keyword>
<evidence type="ECO:0000256" key="1">
    <source>
        <dbReference type="ARBA" id="ARBA00003767"/>
    </source>
</evidence>
<evidence type="ECO:0000256" key="10">
    <source>
        <dbReference type="ARBA" id="ARBA00023163"/>
    </source>
</evidence>
<evidence type="ECO:0000259" key="14">
    <source>
        <dbReference type="PROSITE" id="PS50157"/>
    </source>
</evidence>
<comment type="similarity">
    <text evidence="3">Belongs to the krueppel C2H2-type zinc-finger protein family.</text>
</comment>
<feature type="domain" description="C2H2-type" evidence="14">
    <location>
        <begin position="253"/>
        <end position="280"/>
    </location>
</feature>
<keyword evidence="9" id="KW-0238">DNA-binding</keyword>
<reference evidence="15" key="1">
    <citation type="thesis" date="2020" institute="ProQuest LLC" country="789 East Eisenhower Parkway, Ann Arbor, MI, USA">
        <title>Comparative Genomics and Chromosome Evolution.</title>
        <authorList>
            <person name="Mudd A.B."/>
        </authorList>
    </citation>
    <scope>NUCLEOTIDE SEQUENCE</scope>
    <source>
        <strain evidence="15">237g6f4</strain>
        <tissue evidence="15">Blood</tissue>
    </source>
</reference>
<keyword evidence="7" id="KW-0862">Zinc</keyword>
<dbReference type="SMART" id="SM00355">
    <property type="entry name" value="ZnF_C2H2"/>
    <property type="match status" value="8"/>
</dbReference>
<sequence>MTEDHQPLTSPDVLQTTDIGPGSSRPHSSLDSMYDHSKSLNNEAANLSSNEPIIIENVVETPPLCEEVIYTKDPKYLSVLVRKEPAGLVSASDILTHYTPQDSLTCIRKDLGSCNREDIFSAISPSALTYTLKEESVSRDEDHPLKHQLPDTRQEKPASYEQNTSPRSSNVDVVHHLSSDGDYITYYHNSKPDERLFFCSECGKSFNRNSHLVSHQRSHTGEKPYSCPECGKCFLRSSHLVRHKRIHTGEKPHSCSECGKRFITTSDLLIHRRTHTGERPYHCSECGKSFVCNSVLIKHRRTHTGEKRHCCPDCGKCFSTNAYLVVHQRIHTGEKPFSCSECGKSFTCNSVLTKHQKIHAERKKEAELERRKESQSRQKLYCCSHCGGVFTNNTQFLNHQKIHFREECSEPPIDRRQPIHQGKKTHICWDCGKCFTNERNLVLHQRRHGGEKT</sequence>
<evidence type="ECO:0000256" key="3">
    <source>
        <dbReference type="ARBA" id="ARBA00006991"/>
    </source>
</evidence>
<evidence type="ECO:0000256" key="7">
    <source>
        <dbReference type="ARBA" id="ARBA00022833"/>
    </source>
</evidence>
<feature type="compositionally biased region" description="Polar residues" evidence="13">
    <location>
        <begin position="7"/>
        <end position="18"/>
    </location>
</feature>
<dbReference type="FunFam" id="3.30.160.60:FF:000688">
    <property type="entry name" value="zinc finger protein 197 isoform X1"/>
    <property type="match status" value="1"/>
</dbReference>
<dbReference type="FunFam" id="3.30.160.60:FF:002343">
    <property type="entry name" value="Zinc finger protein 33A"/>
    <property type="match status" value="1"/>
</dbReference>
<feature type="compositionally biased region" description="Polar residues" evidence="13">
    <location>
        <begin position="160"/>
        <end position="171"/>
    </location>
</feature>
<keyword evidence="16" id="KW-1185">Reference proteome</keyword>
<evidence type="ECO:0000256" key="2">
    <source>
        <dbReference type="ARBA" id="ARBA00004123"/>
    </source>
</evidence>
<keyword evidence="5" id="KW-0677">Repeat</keyword>
<feature type="domain" description="C2H2-type" evidence="14">
    <location>
        <begin position="197"/>
        <end position="224"/>
    </location>
</feature>
<feature type="domain" description="C2H2-type" evidence="14">
    <location>
        <begin position="426"/>
        <end position="453"/>
    </location>
</feature>
<dbReference type="GO" id="GO:0008270">
    <property type="term" value="F:zinc ion binding"/>
    <property type="evidence" value="ECO:0007669"/>
    <property type="project" value="UniProtKB-KW"/>
</dbReference>
<evidence type="ECO:0000256" key="8">
    <source>
        <dbReference type="ARBA" id="ARBA00023015"/>
    </source>
</evidence>
<evidence type="ECO:0000256" key="9">
    <source>
        <dbReference type="ARBA" id="ARBA00023125"/>
    </source>
</evidence>
<proteinExistence type="inferred from homology"/>
<organism evidence="15 16">
    <name type="scientific">Engystomops pustulosus</name>
    <name type="common">Tungara frog</name>
    <name type="synonym">Physalaemus pustulosus</name>
    <dbReference type="NCBI Taxonomy" id="76066"/>
    <lineage>
        <taxon>Eukaryota</taxon>
        <taxon>Metazoa</taxon>
        <taxon>Chordata</taxon>
        <taxon>Craniata</taxon>
        <taxon>Vertebrata</taxon>
        <taxon>Euteleostomi</taxon>
        <taxon>Amphibia</taxon>
        <taxon>Batrachia</taxon>
        <taxon>Anura</taxon>
        <taxon>Neobatrachia</taxon>
        <taxon>Hyloidea</taxon>
        <taxon>Leptodactylidae</taxon>
        <taxon>Leiuperinae</taxon>
        <taxon>Engystomops</taxon>
    </lineage>
</organism>
<keyword evidence="4" id="KW-0479">Metal-binding</keyword>
<feature type="compositionally biased region" description="Basic and acidic residues" evidence="13">
    <location>
        <begin position="134"/>
        <end position="158"/>
    </location>
</feature>
<dbReference type="FunFam" id="3.30.160.60:FF:002063">
    <property type="entry name" value="RB associated KRAB zinc finger"/>
    <property type="match status" value="1"/>
</dbReference>
<dbReference type="PROSITE" id="PS50157">
    <property type="entry name" value="ZINC_FINGER_C2H2_2"/>
    <property type="match status" value="8"/>
</dbReference>
<dbReference type="Gene3D" id="3.30.160.60">
    <property type="entry name" value="Classic Zinc Finger"/>
    <property type="match status" value="7"/>
</dbReference>
<evidence type="ECO:0000256" key="12">
    <source>
        <dbReference type="PROSITE-ProRule" id="PRU00042"/>
    </source>
</evidence>
<evidence type="ECO:0000256" key="6">
    <source>
        <dbReference type="ARBA" id="ARBA00022771"/>
    </source>
</evidence>
<dbReference type="FunFam" id="3.30.160.60:FF:000478">
    <property type="entry name" value="Zinc finger protein 133"/>
    <property type="match status" value="1"/>
</dbReference>
<feature type="domain" description="C2H2-type" evidence="14">
    <location>
        <begin position="309"/>
        <end position="336"/>
    </location>
</feature>